<dbReference type="Proteomes" id="UP000676601">
    <property type="component" value="Unassembled WGS sequence"/>
</dbReference>
<sequence>MGSFQKQVKRTIDKDGISTFGYQRAGNLSSDEREKHGQYKNQAEWAPTRAFEVIMKGCPKSKLGT</sequence>
<dbReference type="EMBL" id="BORU01000001">
    <property type="protein sequence ID" value="GIO54379.1"/>
    <property type="molecule type" value="Genomic_DNA"/>
</dbReference>
<accession>A0ABQ4LCU3</accession>
<organism evidence="1 2">
    <name type="scientific">Paenibacillus cineris</name>
    <dbReference type="NCBI Taxonomy" id="237530"/>
    <lineage>
        <taxon>Bacteria</taxon>
        <taxon>Bacillati</taxon>
        <taxon>Bacillota</taxon>
        <taxon>Bacilli</taxon>
        <taxon>Bacillales</taxon>
        <taxon>Paenibacillaceae</taxon>
        <taxon>Paenibacillus</taxon>
    </lineage>
</organism>
<gene>
    <name evidence="1" type="ORF">J21TS7_26970</name>
</gene>
<protein>
    <submittedName>
        <fullName evidence="1">Uncharacterized protein</fullName>
    </submittedName>
</protein>
<evidence type="ECO:0000313" key="1">
    <source>
        <dbReference type="EMBL" id="GIO54379.1"/>
    </source>
</evidence>
<comment type="caution">
    <text evidence="1">The sequence shown here is derived from an EMBL/GenBank/DDBJ whole genome shotgun (WGS) entry which is preliminary data.</text>
</comment>
<evidence type="ECO:0000313" key="2">
    <source>
        <dbReference type="Proteomes" id="UP000676601"/>
    </source>
</evidence>
<keyword evidence="2" id="KW-1185">Reference proteome</keyword>
<reference evidence="1 2" key="1">
    <citation type="submission" date="2021-03" db="EMBL/GenBank/DDBJ databases">
        <title>Antimicrobial resistance genes in bacteria isolated from Japanese honey, and their potential for conferring macrolide and lincosamide resistance in the American foulbrood pathogen Paenibacillus larvae.</title>
        <authorList>
            <person name="Okamoto M."/>
            <person name="Kumagai M."/>
            <person name="Kanamori H."/>
            <person name="Takamatsu D."/>
        </authorList>
    </citation>
    <scope>NUCLEOTIDE SEQUENCE [LARGE SCALE GENOMIC DNA]</scope>
    <source>
        <strain evidence="1 2">J21TS7</strain>
    </source>
</reference>
<proteinExistence type="predicted"/>
<name>A0ABQ4LCU3_9BACL</name>